<gene>
    <name evidence="12" type="ORF">ATC03_05895</name>
</gene>
<keyword evidence="4" id="KW-0808">Transferase</keyword>
<dbReference type="InterPro" id="IPR003594">
    <property type="entry name" value="HATPase_dom"/>
</dbReference>
<dbReference type="EMBL" id="CP013979">
    <property type="protein sequence ID" value="ANJ26318.1"/>
    <property type="molecule type" value="Genomic_DNA"/>
</dbReference>
<dbReference type="InterPro" id="IPR050482">
    <property type="entry name" value="Sensor_HK_TwoCompSys"/>
</dbReference>
<dbReference type="STRING" id="453304.ATC03_05895"/>
<proteinExistence type="predicted"/>
<evidence type="ECO:0000256" key="7">
    <source>
        <dbReference type="ARBA" id="ARBA00022840"/>
    </source>
</evidence>
<dbReference type="GO" id="GO:0016020">
    <property type="term" value="C:membrane"/>
    <property type="evidence" value="ECO:0007669"/>
    <property type="project" value="InterPro"/>
</dbReference>
<feature type="domain" description="Histidine kinase/HSP90-like ATPase" evidence="10">
    <location>
        <begin position="507"/>
        <end position="591"/>
    </location>
</feature>
<feature type="domain" description="Signal transduction histidine kinase subgroup 3 dimerisation and phosphoacceptor" evidence="11">
    <location>
        <begin position="402"/>
        <end position="468"/>
    </location>
</feature>
<feature type="transmembrane region" description="Helical" evidence="9">
    <location>
        <begin position="97"/>
        <end position="118"/>
    </location>
</feature>
<feature type="transmembrane region" description="Helical" evidence="9">
    <location>
        <begin position="210"/>
        <end position="234"/>
    </location>
</feature>
<keyword evidence="6" id="KW-0418">Kinase</keyword>
<dbReference type="InterPro" id="IPR036890">
    <property type="entry name" value="HATPase_C_sf"/>
</dbReference>
<feature type="transmembrane region" description="Helical" evidence="9">
    <location>
        <begin position="172"/>
        <end position="198"/>
    </location>
</feature>
<evidence type="ECO:0000259" key="11">
    <source>
        <dbReference type="Pfam" id="PF07730"/>
    </source>
</evidence>
<dbReference type="Pfam" id="PF02518">
    <property type="entry name" value="HATPase_c"/>
    <property type="match status" value="1"/>
</dbReference>
<dbReference type="PANTHER" id="PTHR24421:SF10">
    <property type="entry name" value="NITRATE_NITRITE SENSOR PROTEIN NARQ"/>
    <property type="match status" value="1"/>
</dbReference>
<accession>A0A191WDP1</accession>
<keyword evidence="9" id="KW-0812">Transmembrane</keyword>
<feature type="transmembrane region" description="Helical" evidence="9">
    <location>
        <begin position="72"/>
        <end position="91"/>
    </location>
</feature>
<reference evidence="13" key="2">
    <citation type="submission" date="2016-01" db="EMBL/GenBank/DDBJ databases">
        <title>Complete genome sequence of Agromyces aureus AR33T and comparison with related organisms.</title>
        <authorList>
            <person name="Corretto E."/>
            <person name="Antonielli L."/>
            <person name="Sessitsch A."/>
            <person name="Brader G."/>
        </authorList>
    </citation>
    <scope>NUCLEOTIDE SEQUENCE [LARGE SCALE GENOMIC DNA]</scope>
    <source>
        <strain evidence="13">AR33</strain>
    </source>
</reference>
<feature type="transmembrane region" description="Helical" evidence="9">
    <location>
        <begin position="240"/>
        <end position="261"/>
    </location>
</feature>
<evidence type="ECO:0000256" key="8">
    <source>
        <dbReference type="ARBA" id="ARBA00023012"/>
    </source>
</evidence>
<dbReference type="KEGG" id="agy:ATC03_05895"/>
<dbReference type="Pfam" id="PF07730">
    <property type="entry name" value="HisKA_3"/>
    <property type="match status" value="1"/>
</dbReference>
<evidence type="ECO:0000313" key="13">
    <source>
        <dbReference type="Proteomes" id="UP000078437"/>
    </source>
</evidence>
<feature type="transmembrane region" description="Helical" evidence="9">
    <location>
        <begin position="43"/>
        <end position="65"/>
    </location>
</feature>
<keyword evidence="9" id="KW-1133">Transmembrane helix</keyword>
<keyword evidence="5" id="KW-0547">Nucleotide-binding</keyword>
<dbReference type="EC" id="2.7.13.3" evidence="2"/>
<evidence type="ECO:0000259" key="10">
    <source>
        <dbReference type="Pfam" id="PF02518"/>
    </source>
</evidence>
<dbReference type="SUPFAM" id="SSF55874">
    <property type="entry name" value="ATPase domain of HSP90 chaperone/DNA topoisomerase II/histidine kinase"/>
    <property type="match status" value="1"/>
</dbReference>
<evidence type="ECO:0000256" key="9">
    <source>
        <dbReference type="SAM" id="Phobius"/>
    </source>
</evidence>
<keyword evidence="7" id="KW-0067">ATP-binding</keyword>
<dbReference type="InterPro" id="IPR011712">
    <property type="entry name" value="Sig_transdc_His_kin_sub3_dim/P"/>
</dbReference>
<evidence type="ECO:0000256" key="1">
    <source>
        <dbReference type="ARBA" id="ARBA00000085"/>
    </source>
</evidence>
<dbReference type="AlphaFoldDB" id="A0A191WDP1"/>
<keyword evidence="9" id="KW-0472">Membrane</keyword>
<organism evidence="12 13">
    <name type="scientific">Agromyces aureus</name>
    <dbReference type="NCBI Taxonomy" id="453304"/>
    <lineage>
        <taxon>Bacteria</taxon>
        <taxon>Bacillati</taxon>
        <taxon>Actinomycetota</taxon>
        <taxon>Actinomycetes</taxon>
        <taxon>Micrococcales</taxon>
        <taxon>Microbacteriaceae</taxon>
        <taxon>Agromyces</taxon>
    </lineage>
</organism>
<name>A0A191WDP1_9MICO</name>
<keyword evidence="13" id="KW-1185">Reference proteome</keyword>
<dbReference type="Gene3D" id="3.30.565.10">
    <property type="entry name" value="Histidine kinase-like ATPase, C-terminal domain"/>
    <property type="match status" value="1"/>
</dbReference>
<dbReference type="RefSeq" id="WP_067874301.1">
    <property type="nucleotide sequence ID" value="NZ_CP013979.1"/>
</dbReference>
<dbReference type="Gene3D" id="1.20.5.1930">
    <property type="match status" value="1"/>
</dbReference>
<evidence type="ECO:0000313" key="12">
    <source>
        <dbReference type="EMBL" id="ANJ26318.1"/>
    </source>
</evidence>
<dbReference type="Proteomes" id="UP000078437">
    <property type="component" value="Chromosome"/>
</dbReference>
<dbReference type="GO" id="GO:0005524">
    <property type="term" value="F:ATP binding"/>
    <property type="evidence" value="ECO:0007669"/>
    <property type="project" value="UniProtKB-KW"/>
</dbReference>
<keyword evidence="3" id="KW-0597">Phosphoprotein</keyword>
<dbReference type="CDD" id="cd16917">
    <property type="entry name" value="HATPase_UhpB-NarQ-NarX-like"/>
    <property type="match status" value="1"/>
</dbReference>
<comment type="catalytic activity">
    <reaction evidence="1">
        <text>ATP + protein L-histidine = ADP + protein N-phospho-L-histidine.</text>
        <dbReference type="EC" id="2.7.13.3"/>
    </reaction>
</comment>
<dbReference type="PANTHER" id="PTHR24421">
    <property type="entry name" value="NITRATE/NITRITE SENSOR PROTEIN NARX-RELATED"/>
    <property type="match status" value="1"/>
</dbReference>
<evidence type="ECO:0000256" key="6">
    <source>
        <dbReference type="ARBA" id="ARBA00022777"/>
    </source>
</evidence>
<evidence type="ECO:0000256" key="5">
    <source>
        <dbReference type="ARBA" id="ARBA00022741"/>
    </source>
</evidence>
<reference evidence="12 13" key="1">
    <citation type="journal article" date="2016" name="Int. J. Syst. Evol. Microbiol.">
        <title>Agromyces aureus sp. nov., isolated from the rhizosphere of Salix caprea L. grown in a heavy-metal-contaminated soil.</title>
        <authorList>
            <person name="Corretto E."/>
            <person name="Antonielli L."/>
            <person name="Sessitsch A."/>
            <person name="Compant S."/>
            <person name="Gorfer M."/>
            <person name="Kuffner M."/>
            <person name="Brader G."/>
        </authorList>
    </citation>
    <scope>NUCLEOTIDE SEQUENCE [LARGE SCALE GENOMIC DNA]</scope>
    <source>
        <strain evidence="12 13">AR33</strain>
    </source>
</reference>
<dbReference type="OrthoDB" id="5242012at2"/>
<protein>
    <recommendedName>
        <fullName evidence="2">histidine kinase</fullName>
        <ecNumber evidence="2">2.7.13.3</ecNumber>
    </recommendedName>
</protein>
<keyword evidence="8" id="KW-0902">Two-component regulatory system</keyword>
<sequence>MAPGRKGRIIRRTITISLAVALSLAMEISGFLATPVGERPEVSYTTLHAIVPLVFAACAGVAWHIGPARTPARLMIAFVVLWIPQSVYHVIGGWQWVWPVVRGVDLAWAVVAGILVLVYPKGRLSGRFDLWIAGIAVVSFVVNLLVVVLFAGPDVNPCGCAPNGYQLAEAPVLFAITDVAYRIIGVGLALVIAGRLLVRWVRASVPARTVAFLMPVALFAWATTLTAQAVTYAVSSNTDMVLGTFSLIAIASIPVSFDAGVSHARNMRARVADLMRITREGADRGLWAESLARTLRDASVRVFWWDETRGRYADAAGDPISDEDLASRARHSILPVASPLGAPIALIRHDRVLTDNMRLLDGVSSALRLSVDNGRLRSEIERTLEQVRQSRQRIVEAGVEARRRIERDLHDGAQQHLVSLGMQLRLSANAAKAAGDLELATDLERTIVMLNQALRELRELAHGIHPSLLSSGGLALAVPELAGRCPVPVEVEVQGEGRLPELIESTAYFVIAESLANIAKHSRATRAWVRAHVLDGDLVLEVRDNGVGGASIDAGTGMLGIGDRIDAVDGTLAIESPAGAGTTLTVRIPLGEAKWAAAEWGL</sequence>
<evidence type="ECO:0000256" key="2">
    <source>
        <dbReference type="ARBA" id="ARBA00012438"/>
    </source>
</evidence>
<dbReference type="GO" id="GO:0046983">
    <property type="term" value="F:protein dimerization activity"/>
    <property type="evidence" value="ECO:0007669"/>
    <property type="project" value="InterPro"/>
</dbReference>
<dbReference type="GO" id="GO:0000155">
    <property type="term" value="F:phosphorelay sensor kinase activity"/>
    <property type="evidence" value="ECO:0007669"/>
    <property type="project" value="InterPro"/>
</dbReference>
<evidence type="ECO:0000256" key="4">
    <source>
        <dbReference type="ARBA" id="ARBA00022679"/>
    </source>
</evidence>
<evidence type="ECO:0000256" key="3">
    <source>
        <dbReference type="ARBA" id="ARBA00022553"/>
    </source>
</evidence>
<feature type="transmembrane region" description="Helical" evidence="9">
    <location>
        <begin position="130"/>
        <end position="152"/>
    </location>
</feature>